<sequence length="874" mass="94874">MDDDSSGWEQAGDAGAGTAAASAAAATTATRSSARERGPSSKMNYACEACRLAKVKCQPGPTDAAGICKRCSEFKRECIFRTGPRTRRSKYSQAATAPLPPPPGPSKTFSINFDMPAEEKPDSQFELLRAIHERSQFNIHDSSDEEEEGGPGGGRWQDPGTRQQQPPLLSGVAAPATFSFADMSTKPRQRADTESSAAAAISSTGSGAGEPKTAKLQSMGSLAIKPQFNLESATRLLDHFRSMLVHCPVFVLPENADVRSMAREYPFVLLAILAVSSCTTSLQGYSLYDEEFRKVLGLKFVAGGERSLELLQGLLVYCAWYPFHLRPKSKHGTQYLRMTVDIVRDLELDQEDGMQMAAEDKLASIRAFLACAYLENISSAAWYKPPAFTLSTWWTKCGNILEQSSTLYQDHVLVALSRLQQIGNEMYSQFCTLHKSAHQDDNQRELIRLGLISRLQGIKNRMPSQYATATSVVLCSIFSDIYAVAGIAMKAPSVAFKASNYQIVAAHELLNICHTVRSFLDFLVGLKSEEISSLSSADLSRIILVLIVASRLSFPMPRLCPDLDYLQAREILRYDEYLEKLSATPTSDGIEDTSEDIDRSDATSGKKRKSKQNASESLNVNKTDLASALRVIIRSLRKVYANKIASHDKRRNAAGAAAAAHMADWAAAHPDYQQRKGFVRMGCPMIDGTLDSYIDSWGGQPDQQYSSRFYQVQQHPPHHQHQQQHPYSQQQQMPLSQGEAPGFYGSNDTTSNDSSTLLSSNYATSHSGQSSMVGVMMPHSSTSSSSDPSAVMSDGGAFGRSAAAGAPASGVEGTGRDANGAATAAAVAAPPPVVFQDLWDAMTIGWADTDMVDVVGVLQPQGEEEREPPASGQS</sequence>
<feature type="domain" description="Zn(2)-C6 fungal-type" evidence="7">
    <location>
        <begin position="46"/>
        <end position="80"/>
    </location>
</feature>
<dbReference type="GO" id="GO:0005634">
    <property type="term" value="C:nucleus"/>
    <property type="evidence" value="ECO:0007669"/>
    <property type="project" value="UniProtKB-SubCell"/>
</dbReference>
<keyword evidence="9" id="KW-1185">Reference proteome</keyword>
<organism evidence="8 9">
    <name type="scientific">Microdochium bolleyi</name>
    <dbReference type="NCBI Taxonomy" id="196109"/>
    <lineage>
        <taxon>Eukaryota</taxon>
        <taxon>Fungi</taxon>
        <taxon>Dikarya</taxon>
        <taxon>Ascomycota</taxon>
        <taxon>Pezizomycotina</taxon>
        <taxon>Sordariomycetes</taxon>
        <taxon>Xylariomycetidae</taxon>
        <taxon>Xylariales</taxon>
        <taxon>Microdochiaceae</taxon>
        <taxon>Microdochium</taxon>
    </lineage>
</organism>
<feature type="region of interest" description="Disordered" evidence="6">
    <location>
        <begin position="710"/>
        <end position="796"/>
    </location>
</feature>
<protein>
    <recommendedName>
        <fullName evidence="7">Zn(2)-C6 fungal-type domain-containing protein</fullName>
    </recommendedName>
</protein>
<feature type="compositionally biased region" description="Low complexity" evidence="6">
    <location>
        <begin position="11"/>
        <end position="32"/>
    </location>
</feature>
<dbReference type="AlphaFoldDB" id="A0A136J9I3"/>
<dbReference type="PANTHER" id="PTHR31845">
    <property type="entry name" value="FINGER DOMAIN PROTEIN, PUTATIVE-RELATED"/>
    <property type="match status" value="1"/>
</dbReference>
<name>A0A136J9I3_9PEZI</name>
<dbReference type="Gene3D" id="4.10.240.10">
    <property type="entry name" value="Zn(2)-C6 fungal-type DNA-binding domain"/>
    <property type="match status" value="1"/>
</dbReference>
<dbReference type="PANTHER" id="PTHR31845:SF39">
    <property type="entry name" value="TRANSCRIPTION FACTOR PBCR-RELATED"/>
    <property type="match status" value="1"/>
</dbReference>
<dbReference type="CDD" id="cd00067">
    <property type="entry name" value="GAL4"/>
    <property type="match status" value="1"/>
</dbReference>
<keyword evidence="2" id="KW-0805">Transcription regulation</keyword>
<dbReference type="SMART" id="SM00066">
    <property type="entry name" value="GAL4"/>
    <property type="match status" value="1"/>
</dbReference>
<feature type="region of interest" description="Disordered" evidence="6">
    <location>
        <begin position="1"/>
        <end position="41"/>
    </location>
</feature>
<dbReference type="InParanoid" id="A0A136J9I3"/>
<dbReference type="OrthoDB" id="5424793at2759"/>
<feature type="compositionally biased region" description="Low complexity" evidence="6">
    <location>
        <begin position="723"/>
        <end position="732"/>
    </location>
</feature>
<evidence type="ECO:0000259" key="7">
    <source>
        <dbReference type="PROSITE" id="PS50048"/>
    </source>
</evidence>
<dbReference type="Proteomes" id="UP000070501">
    <property type="component" value="Unassembled WGS sequence"/>
</dbReference>
<dbReference type="GO" id="GO:0000981">
    <property type="term" value="F:DNA-binding transcription factor activity, RNA polymerase II-specific"/>
    <property type="evidence" value="ECO:0007669"/>
    <property type="project" value="InterPro"/>
</dbReference>
<proteinExistence type="predicted"/>
<dbReference type="CDD" id="cd12148">
    <property type="entry name" value="fungal_TF_MHR"/>
    <property type="match status" value="1"/>
</dbReference>
<evidence type="ECO:0000313" key="9">
    <source>
        <dbReference type="Proteomes" id="UP000070501"/>
    </source>
</evidence>
<evidence type="ECO:0000256" key="2">
    <source>
        <dbReference type="ARBA" id="ARBA00023015"/>
    </source>
</evidence>
<dbReference type="PROSITE" id="PS00463">
    <property type="entry name" value="ZN2_CY6_FUNGAL_1"/>
    <property type="match status" value="1"/>
</dbReference>
<keyword evidence="3" id="KW-0238">DNA-binding</keyword>
<evidence type="ECO:0000256" key="6">
    <source>
        <dbReference type="SAM" id="MobiDB-lite"/>
    </source>
</evidence>
<reference evidence="9" key="1">
    <citation type="submission" date="2016-02" db="EMBL/GenBank/DDBJ databases">
        <title>Draft genome sequence of Microdochium bolleyi, a fungal endophyte of beachgrass.</title>
        <authorList>
            <consortium name="DOE Joint Genome Institute"/>
            <person name="David A.S."/>
            <person name="May G."/>
            <person name="Haridas S."/>
            <person name="Lim J."/>
            <person name="Wang M."/>
            <person name="Labutti K."/>
            <person name="Lipzen A."/>
            <person name="Barry K."/>
            <person name="Grigoriev I.V."/>
        </authorList>
    </citation>
    <scope>NUCLEOTIDE SEQUENCE [LARGE SCALE GENOMIC DNA]</scope>
    <source>
        <strain evidence="9">J235TASD1</strain>
    </source>
</reference>
<evidence type="ECO:0000256" key="3">
    <source>
        <dbReference type="ARBA" id="ARBA00023125"/>
    </source>
</evidence>
<dbReference type="SUPFAM" id="SSF57701">
    <property type="entry name" value="Zn2/Cys6 DNA-binding domain"/>
    <property type="match status" value="1"/>
</dbReference>
<comment type="subcellular location">
    <subcellularLocation>
        <location evidence="1">Nucleus</location>
    </subcellularLocation>
</comment>
<dbReference type="STRING" id="196109.A0A136J9I3"/>
<feature type="region of interest" description="Disordered" evidence="6">
    <location>
        <begin position="585"/>
        <end position="617"/>
    </location>
</feature>
<dbReference type="InterPro" id="IPR001138">
    <property type="entry name" value="Zn2Cys6_DnaBD"/>
</dbReference>
<keyword evidence="5" id="KW-0539">Nucleus</keyword>
<dbReference type="PROSITE" id="PS50048">
    <property type="entry name" value="ZN2_CY6_FUNGAL_2"/>
    <property type="match status" value="1"/>
</dbReference>
<dbReference type="GO" id="GO:0000976">
    <property type="term" value="F:transcription cis-regulatory region binding"/>
    <property type="evidence" value="ECO:0007669"/>
    <property type="project" value="TreeGrafter"/>
</dbReference>
<feature type="compositionally biased region" description="Low complexity" evidence="6">
    <location>
        <begin position="780"/>
        <end position="796"/>
    </location>
</feature>
<dbReference type="InterPro" id="IPR051089">
    <property type="entry name" value="prtT"/>
</dbReference>
<evidence type="ECO:0000313" key="8">
    <source>
        <dbReference type="EMBL" id="KXJ93821.1"/>
    </source>
</evidence>
<evidence type="ECO:0000256" key="4">
    <source>
        <dbReference type="ARBA" id="ARBA00023163"/>
    </source>
</evidence>
<evidence type="ECO:0000256" key="5">
    <source>
        <dbReference type="ARBA" id="ARBA00023242"/>
    </source>
</evidence>
<feature type="region of interest" description="Disordered" evidence="6">
    <location>
        <begin position="85"/>
        <end position="114"/>
    </location>
</feature>
<evidence type="ECO:0000256" key="1">
    <source>
        <dbReference type="ARBA" id="ARBA00004123"/>
    </source>
</evidence>
<keyword evidence="4" id="KW-0804">Transcription</keyword>
<feature type="compositionally biased region" description="Low complexity" evidence="6">
    <location>
        <begin position="746"/>
        <end position="761"/>
    </location>
</feature>
<gene>
    <name evidence="8" type="ORF">Micbo1qcDRAFT_231460</name>
</gene>
<dbReference type="GO" id="GO:0008270">
    <property type="term" value="F:zinc ion binding"/>
    <property type="evidence" value="ECO:0007669"/>
    <property type="project" value="InterPro"/>
</dbReference>
<dbReference type="EMBL" id="KQ964247">
    <property type="protein sequence ID" value="KXJ93821.1"/>
    <property type="molecule type" value="Genomic_DNA"/>
</dbReference>
<feature type="compositionally biased region" description="Low complexity" evidence="6">
    <location>
        <begin position="195"/>
        <end position="205"/>
    </location>
</feature>
<accession>A0A136J9I3</accession>
<dbReference type="InterPro" id="IPR036864">
    <property type="entry name" value="Zn2-C6_fun-type_DNA-bd_sf"/>
</dbReference>
<feature type="region of interest" description="Disordered" evidence="6">
    <location>
        <begin position="136"/>
        <end position="168"/>
    </location>
</feature>
<feature type="region of interest" description="Disordered" evidence="6">
    <location>
        <begin position="184"/>
        <end position="214"/>
    </location>
</feature>
<feature type="compositionally biased region" description="Polar residues" evidence="6">
    <location>
        <begin position="762"/>
        <end position="772"/>
    </location>
</feature>